<name>A0A810N383_9ACTN</name>
<evidence type="ECO:0000313" key="3">
    <source>
        <dbReference type="Proteomes" id="UP000680866"/>
    </source>
</evidence>
<feature type="compositionally biased region" description="Basic and acidic residues" evidence="1">
    <location>
        <begin position="92"/>
        <end position="108"/>
    </location>
</feature>
<feature type="compositionally biased region" description="Gly residues" evidence="1">
    <location>
        <begin position="11"/>
        <end position="30"/>
    </location>
</feature>
<feature type="region of interest" description="Disordered" evidence="1">
    <location>
        <begin position="92"/>
        <end position="118"/>
    </location>
</feature>
<evidence type="ECO:0000313" key="2">
    <source>
        <dbReference type="EMBL" id="BCJ66669.1"/>
    </source>
</evidence>
<keyword evidence="3" id="KW-1185">Reference proteome</keyword>
<dbReference type="EMBL" id="AP023359">
    <property type="protein sequence ID" value="BCJ66669.1"/>
    <property type="molecule type" value="Genomic_DNA"/>
</dbReference>
<dbReference type="AlphaFoldDB" id="A0A810N383"/>
<sequence>MARERIRFAAYGGGPVRGGTPGAGRGGGSGVAARAAPAGVVECCTESLLSWSRIAPGRSPFKFRQPAVTTASVSPLTDSPYGCQVSALWRGKPWEHSDPDHPDPDLTKPRQGVRLLVK</sequence>
<proteinExistence type="predicted"/>
<gene>
    <name evidence="2" type="ORF">Prubr_36900</name>
</gene>
<organism evidence="2 3">
    <name type="scientific">Polymorphospora rubra</name>
    <dbReference type="NCBI Taxonomy" id="338584"/>
    <lineage>
        <taxon>Bacteria</taxon>
        <taxon>Bacillati</taxon>
        <taxon>Actinomycetota</taxon>
        <taxon>Actinomycetes</taxon>
        <taxon>Micromonosporales</taxon>
        <taxon>Micromonosporaceae</taxon>
        <taxon>Polymorphospora</taxon>
    </lineage>
</organism>
<reference evidence="2" key="1">
    <citation type="submission" date="2020-08" db="EMBL/GenBank/DDBJ databases">
        <title>Whole genome shotgun sequence of Polymorphospora rubra NBRC 101157.</title>
        <authorList>
            <person name="Komaki H."/>
            <person name="Tamura T."/>
        </authorList>
    </citation>
    <scope>NUCLEOTIDE SEQUENCE</scope>
    <source>
        <strain evidence="2">NBRC 101157</strain>
    </source>
</reference>
<protein>
    <submittedName>
        <fullName evidence="2">Uncharacterized protein</fullName>
    </submittedName>
</protein>
<feature type="region of interest" description="Disordered" evidence="1">
    <location>
        <begin position="11"/>
        <end position="32"/>
    </location>
</feature>
<accession>A0A810N383</accession>
<dbReference type="Proteomes" id="UP000680866">
    <property type="component" value="Chromosome"/>
</dbReference>
<evidence type="ECO:0000256" key="1">
    <source>
        <dbReference type="SAM" id="MobiDB-lite"/>
    </source>
</evidence>
<dbReference type="KEGG" id="pry:Prubr_36900"/>